<name>A0A345YC61_9SPHN</name>
<evidence type="ECO:0000313" key="1">
    <source>
        <dbReference type="EMBL" id="AXK41513.1"/>
    </source>
</evidence>
<reference evidence="2" key="1">
    <citation type="submission" date="2018-07" db="EMBL/GenBank/DDBJ databases">
        <title>Genome sequence of Erythrobacter strain YH-07, an antagonistic bacterium isolated from Yellow Sea.</title>
        <authorList>
            <person name="Tang T."/>
            <person name="Liu Q."/>
            <person name="Sun X."/>
        </authorList>
    </citation>
    <scope>NUCLEOTIDE SEQUENCE [LARGE SCALE GENOMIC DNA]</scope>
    <source>
        <strain evidence="2">YH-07</strain>
    </source>
</reference>
<evidence type="ECO:0000313" key="2">
    <source>
        <dbReference type="Proteomes" id="UP000254508"/>
    </source>
</evidence>
<dbReference type="OrthoDB" id="8478788at2"/>
<keyword evidence="2" id="KW-1185">Reference proteome</keyword>
<dbReference type="KEGG" id="err:DVR09_03500"/>
<dbReference type="Proteomes" id="UP000254508">
    <property type="component" value="Chromosome"/>
</dbReference>
<dbReference type="RefSeq" id="WP_115415700.1">
    <property type="nucleotide sequence ID" value="NZ_CP031357.1"/>
</dbReference>
<dbReference type="CDD" id="cd08054">
    <property type="entry name" value="gp6"/>
    <property type="match status" value="1"/>
</dbReference>
<accession>A0A345YC61</accession>
<gene>
    <name evidence="1" type="ORF">DVR09_03500</name>
</gene>
<sequence length="95" mass="10685">MPPNLSGQPLGELKQWLAISTPGEDALLLRLLATAWQVCLQFTGITATGWSDLDEALRHGIVRFAAHQYRERDADDGRLPTSIAALWRPYRMVRL</sequence>
<proteinExistence type="predicted"/>
<dbReference type="InterPro" id="IPR006450">
    <property type="entry name" value="Phage_HK97_gp6-like"/>
</dbReference>
<dbReference type="NCBIfam" id="TIGR01560">
    <property type="entry name" value="put_DNA_pack"/>
    <property type="match status" value="1"/>
</dbReference>
<protein>
    <submittedName>
        <fullName evidence="1">Phage gp6-like head-tail connector protein</fullName>
    </submittedName>
</protein>
<dbReference type="Gene3D" id="1.10.3230.30">
    <property type="entry name" value="Phage gp6-like head-tail connector protein"/>
    <property type="match status" value="1"/>
</dbReference>
<dbReference type="EMBL" id="CP031357">
    <property type="protein sequence ID" value="AXK41513.1"/>
    <property type="molecule type" value="Genomic_DNA"/>
</dbReference>
<dbReference type="AlphaFoldDB" id="A0A345YC61"/>
<organism evidence="1 2">
    <name type="scientific">Erythrobacter aureus</name>
    <dbReference type="NCBI Taxonomy" id="2182384"/>
    <lineage>
        <taxon>Bacteria</taxon>
        <taxon>Pseudomonadati</taxon>
        <taxon>Pseudomonadota</taxon>
        <taxon>Alphaproteobacteria</taxon>
        <taxon>Sphingomonadales</taxon>
        <taxon>Erythrobacteraceae</taxon>
        <taxon>Erythrobacter/Porphyrobacter group</taxon>
        <taxon>Erythrobacter</taxon>
    </lineage>
</organism>